<dbReference type="PANTHER" id="PTHR44051">
    <property type="entry name" value="GLUTATHIONE S-TRANSFERASE-RELATED"/>
    <property type="match status" value="1"/>
</dbReference>
<dbReference type="InterPro" id="IPR004046">
    <property type="entry name" value="GST_C"/>
</dbReference>
<comment type="similarity">
    <text evidence="1 6">Belongs to the GST superfamily.</text>
</comment>
<dbReference type="InterPro" id="IPR010987">
    <property type="entry name" value="Glutathione-S-Trfase_C-like"/>
</dbReference>
<proteinExistence type="inferred from homology"/>
<dbReference type="HOGENOM" id="CLU_011226_14_2_1"/>
<dbReference type="Gene3D" id="1.20.1050.130">
    <property type="match status" value="1"/>
</dbReference>
<dbReference type="PROSITE" id="PS50404">
    <property type="entry name" value="GST_NTER"/>
    <property type="match status" value="1"/>
</dbReference>
<accession>A0A0A1V8F8</accession>
<dbReference type="GO" id="GO:0005634">
    <property type="term" value="C:nucleus"/>
    <property type="evidence" value="ECO:0007669"/>
    <property type="project" value="UniProtKB-ARBA"/>
</dbReference>
<reference evidence="9 10" key="1">
    <citation type="submission" date="2014-02" db="EMBL/GenBank/DDBJ databases">
        <title>The genome sequence of the entomopathogenic fungus Metarhizium robertsii ARSEF 2575.</title>
        <authorList>
            <person name="Giuliano Garisto Donzelli B."/>
            <person name="Roe B.A."/>
            <person name="Macmil S.L."/>
            <person name="Krasnoff S.B."/>
            <person name="Gibson D.M."/>
        </authorList>
    </citation>
    <scope>NUCLEOTIDE SEQUENCE [LARGE SCALE GENOMIC DNA]</scope>
    <source>
        <strain evidence="9 10">ARSEF 2575</strain>
    </source>
</reference>
<organism evidence="9 10">
    <name type="scientific">Metarhizium robertsii</name>
    <dbReference type="NCBI Taxonomy" id="568076"/>
    <lineage>
        <taxon>Eukaryota</taxon>
        <taxon>Fungi</taxon>
        <taxon>Dikarya</taxon>
        <taxon>Ascomycota</taxon>
        <taxon>Pezizomycotina</taxon>
        <taxon>Sordariomycetes</taxon>
        <taxon>Hypocreomycetidae</taxon>
        <taxon>Hypocreales</taxon>
        <taxon>Clavicipitaceae</taxon>
        <taxon>Metarhizium</taxon>
    </lineage>
</organism>
<dbReference type="InterPro" id="IPR004045">
    <property type="entry name" value="Glutathione_S-Trfase_N"/>
</dbReference>
<dbReference type="InterPro" id="IPR040079">
    <property type="entry name" value="Glutathione_S-Trfase"/>
</dbReference>
<dbReference type="GO" id="GO:0005737">
    <property type="term" value="C:cytoplasm"/>
    <property type="evidence" value="ECO:0007669"/>
    <property type="project" value="UniProtKB-ARBA"/>
</dbReference>
<dbReference type="Pfam" id="PF00043">
    <property type="entry name" value="GST_C"/>
    <property type="match status" value="1"/>
</dbReference>
<dbReference type="EC" id="2.5.1.18" evidence="2"/>
<protein>
    <recommendedName>
        <fullName evidence="2">glutathione transferase</fullName>
        <ecNumber evidence="2">2.5.1.18</ecNumber>
    </recommendedName>
</protein>
<dbReference type="SUPFAM" id="SSF52833">
    <property type="entry name" value="Thioredoxin-like"/>
    <property type="match status" value="1"/>
</dbReference>
<evidence type="ECO:0000313" key="10">
    <source>
        <dbReference type="Proteomes" id="UP000030151"/>
    </source>
</evidence>
<dbReference type="Pfam" id="PF02798">
    <property type="entry name" value="GST_N"/>
    <property type="match status" value="1"/>
</dbReference>
<dbReference type="Proteomes" id="UP000030151">
    <property type="component" value="Unassembled WGS sequence"/>
</dbReference>
<dbReference type="GO" id="GO:0004364">
    <property type="term" value="F:glutathione transferase activity"/>
    <property type="evidence" value="ECO:0007669"/>
    <property type="project" value="UniProtKB-EC"/>
</dbReference>
<evidence type="ECO:0000256" key="2">
    <source>
        <dbReference type="ARBA" id="ARBA00012452"/>
    </source>
</evidence>
<keyword evidence="3 9" id="KW-0808">Transferase</keyword>
<evidence type="ECO:0000256" key="3">
    <source>
        <dbReference type="ARBA" id="ARBA00022679"/>
    </source>
</evidence>
<dbReference type="SFLD" id="SFLDG01151">
    <property type="entry name" value="Main.2:_Nu-like"/>
    <property type="match status" value="1"/>
</dbReference>
<evidence type="ECO:0000259" key="8">
    <source>
        <dbReference type="PROSITE" id="PS50405"/>
    </source>
</evidence>
<sequence length="221" mass="25100">MASLKTMTLHSHAGGPNPWKVAIILEELGLPYEHKFLDFKQVKEEPFISLNPNGRVPVLEDPNTGISLWESGAIIDYLIDTYDTTNKLQYTSTPEKYQTRVWEHFQMSGQGPYFGQLIWFTRYHPEKLQSAIDRYANEVRRVTGVIDAHLKKQKTEYLVGDKLTYADLMFVPWAVAVSSMAGDLLDLSGYDAYDAWFAKLKSRPSAAKIIKEREAALAASH</sequence>
<comment type="catalytic activity">
    <reaction evidence="4">
        <text>RX + glutathione = an S-substituted glutathione + a halide anion + H(+)</text>
        <dbReference type="Rhea" id="RHEA:16437"/>
        <dbReference type="ChEBI" id="CHEBI:15378"/>
        <dbReference type="ChEBI" id="CHEBI:16042"/>
        <dbReference type="ChEBI" id="CHEBI:17792"/>
        <dbReference type="ChEBI" id="CHEBI:57925"/>
        <dbReference type="ChEBI" id="CHEBI:90779"/>
        <dbReference type="EC" id="2.5.1.18"/>
    </reaction>
</comment>
<dbReference type="AlphaFoldDB" id="A0A0A1V8F8"/>
<dbReference type="CDD" id="cd03048">
    <property type="entry name" value="GST_N_Ure2p_like"/>
    <property type="match status" value="1"/>
</dbReference>
<dbReference type="eggNOG" id="KOG0867">
    <property type="taxonomic scope" value="Eukaryota"/>
</dbReference>
<feature type="domain" description="GST C-terminal" evidence="8">
    <location>
        <begin position="92"/>
        <end position="219"/>
    </location>
</feature>
<comment type="function">
    <text evidence="5">Involved in the oxidative stress response and detoxification.</text>
</comment>
<feature type="domain" description="GST N-terminal" evidence="7">
    <location>
        <begin position="5"/>
        <end position="86"/>
    </location>
</feature>
<dbReference type="InterPro" id="IPR036249">
    <property type="entry name" value="Thioredoxin-like_sf"/>
</dbReference>
<evidence type="ECO:0000313" key="9">
    <source>
        <dbReference type="EMBL" id="EXV06469.1"/>
    </source>
</evidence>
<evidence type="ECO:0000256" key="4">
    <source>
        <dbReference type="ARBA" id="ARBA00047960"/>
    </source>
</evidence>
<comment type="caution">
    <text evidence="9">The sequence shown here is derived from an EMBL/GenBank/DDBJ whole genome shotgun (WGS) entry which is preliminary data.</text>
</comment>
<gene>
    <name evidence="9" type="ORF">X797_001189</name>
</gene>
<dbReference type="PROSITE" id="PS50405">
    <property type="entry name" value="GST_CTER"/>
    <property type="match status" value="1"/>
</dbReference>
<dbReference type="FunFam" id="1.20.1050.130:FF:000016">
    <property type="entry name" value="Glutathione S-transferase 1"/>
    <property type="match status" value="1"/>
</dbReference>
<dbReference type="EMBL" id="JELW01000001">
    <property type="protein sequence ID" value="EXV06469.1"/>
    <property type="molecule type" value="Genomic_DNA"/>
</dbReference>
<dbReference type="PANTHER" id="PTHR44051:SF3">
    <property type="entry name" value="TRANSCRIPTIONAL REGULATOR URE2"/>
    <property type="match status" value="1"/>
</dbReference>
<dbReference type="SFLD" id="SFLDS00019">
    <property type="entry name" value="Glutathione_Transferase_(cytos"/>
    <property type="match status" value="1"/>
</dbReference>
<name>A0A0A1V8F8_9HYPO</name>
<dbReference type="SFLD" id="SFLDG00358">
    <property type="entry name" value="Main_(cytGST)"/>
    <property type="match status" value="1"/>
</dbReference>
<evidence type="ECO:0000256" key="6">
    <source>
        <dbReference type="RuleBase" id="RU003494"/>
    </source>
</evidence>
<evidence type="ECO:0000259" key="7">
    <source>
        <dbReference type="PROSITE" id="PS50404"/>
    </source>
</evidence>
<evidence type="ECO:0000256" key="1">
    <source>
        <dbReference type="ARBA" id="ARBA00007409"/>
    </source>
</evidence>
<dbReference type="OrthoDB" id="422574at2759"/>
<dbReference type="SUPFAM" id="SSF47616">
    <property type="entry name" value="GST C-terminal domain-like"/>
    <property type="match status" value="1"/>
</dbReference>
<dbReference type="InterPro" id="IPR036282">
    <property type="entry name" value="Glutathione-S-Trfase_C_sf"/>
</dbReference>
<evidence type="ECO:0000256" key="5">
    <source>
        <dbReference type="ARBA" id="ARBA00060024"/>
    </source>
</evidence>